<evidence type="ECO:0000256" key="1">
    <source>
        <dbReference type="SAM" id="MobiDB-lite"/>
    </source>
</evidence>
<gene>
    <name evidence="2" type="ORF">NDU88_003740</name>
</gene>
<organism evidence="2 3">
    <name type="scientific">Pleurodeles waltl</name>
    <name type="common">Iberian ribbed newt</name>
    <dbReference type="NCBI Taxonomy" id="8319"/>
    <lineage>
        <taxon>Eukaryota</taxon>
        <taxon>Metazoa</taxon>
        <taxon>Chordata</taxon>
        <taxon>Craniata</taxon>
        <taxon>Vertebrata</taxon>
        <taxon>Euteleostomi</taxon>
        <taxon>Amphibia</taxon>
        <taxon>Batrachia</taxon>
        <taxon>Caudata</taxon>
        <taxon>Salamandroidea</taxon>
        <taxon>Salamandridae</taxon>
        <taxon>Pleurodelinae</taxon>
        <taxon>Pleurodeles</taxon>
    </lineage>
</organism>
<feature type="compositionally biased region" description="Basic and acidic residues" evidence="1">
    <location>
        <begin position="61"/>
        <end position="71"/>
    </location>
</feature>
<dbReference type="AlphaFoldDB" id="A0AAV7WS55"/>
<name>A0AAV7WS55_PLEWA</name>
<keyword evidence="3" id="KW-1185">Reference proteome</keyword>
<proteinExistence type="predicted"/>
<dbReference type="Proteomes" id="UP001066276">
    <property type="component" value="Chromosome 1_1"/>
</dbReference>
<accession>A0AAV7WS55</accession>
<dbReference type="EMBL" id="JANPWB010000001">
    <property type="protein sequence ID" value="KAJ1216134.1"/>
    <property type="molecule type" value="Genomic_DNA"/>
</dbReference>
<comment type="caution">
    <text evidence="2">The sequence shown here is derived from an EMBL/GenBank/DDBJ whole genome shotgun (WGS) entry which is preliminary data.</text>
</comment>
<feature type="region of interest" description="Disordered" evidence="1">
    <location>
        <begin position="61"/>
        <end position="98"/>
    </location>
</feature>
<evidence type="ECO:0000313" key="3">
    <source>
        <dbReference type="Proteomes" id="UP001066276"/>
    </source>
</evidence>
<reference evidence="2" key="1">
    <citation type="journal article" date="2022" name="bioRxiv">
        <title>Sequencing and chromosome-scale assembly of the giantPleurodeles waltlgenome.</title>
        <authorList>
            <person name="Brown T."/>
            <person name="Elewa A."/>
            <person name="Iarovenko S."/>
            <person name="Subramanian E."/>
            <person name="Araus A.J."/>
            <person name="Petzold A."/>
            <person name="Susuki M."/>
            <person name="Suzuki K.-i.T."/>
            <person name="Hayashi T."/>
            <person name="Toyoda A."/>
            <person name="Oliveira C."/>
            <person name="Osipova E."/>
            <person name="Leigh N.D."/>
            <person name="Simon A."/>
            <person name="Yun M.H."/>
        </authorList>
    </citation>
    <scope>NUCLEOTIDE SEQUENCE</scope>
    <source>
        <strain evidence="2">20211129_DDA</strain>
        <tissue evidence="2">Liver</tissue>
    </source>
</reference>
<sequence>MAEEKVRKALALLEQAGRMDLVRPEALGPLRPSADHRWDLRRRSWRVRNRLPPRRFPRDIETEQEVWREEGSEGSSAEQGELVEGSDEQEWWECGKER</sequence>
<protein>
    <submittedName>
        <fullName evidence="2">Uncharacterized protein</fullName>
    </submittedName>
</protein>
<evidence type="ECO:0000313" key="2">
    <source>
        <dbReference type="EMBL" id="KAJ1216134.1"/>
    </source>
</evidence>